<reference evidence="1 2" key="1">
    <citation type="submission" date="2015-01" db="EMBL/GenBank/DDBJ databases">
        <title>Evolution of Trichinella species and genotypes.</title>
        <authorList>
            <person name="Korhonen P.K."/>
            <person name="Edoardo P."/>
            <person name="Giuseppe L.R."/>
            <person name="Gasser R.B."/>
        </authorList>
    </citation>
    <scope>NUCLEOTIDE SEQUENCE [LARGE SCALE GENOMIC DNA]</scope>
    <source>
        <strain evidence="1">ISS176</strain>
    </source>
</reference>
<evidence type="ECO:0000313" key="2">
    <source>
        <dbReference type="Proteomes" id="UP000054826"/>
    </source>
</evidence>
<gene>
    <name evidence="1" type="ORF">T4C_5925</name>
</gene>
<organism evidence="1 2">
    <name type="scientific">Trichinella pseudospiralis</name>
    <name type="common">Parasitic roundworm</name>
    <dbReference type="NCBI Taxonomy" id="6337"/>
    <lineage>
        <taxon>Eukaryota</taxon>
        <taxon>Metazoa</taxon>
        <taxon>Ecdysozoa</taxon>
        <taxon>Nematoda</taxon>
        <taxon>Enoplea</taxon>
        <taxon>Dorylaimia</taxon>
        <taxon>Trichinellida</taxon>
        <taxon>Trichinellidae</taxon>
        <taxon>Trichinella</taxon>
    </lineage>
</organism>
<evidence type="ECO:0000313" key="1">
    <source>
        <dbReference type="EMBL" id="KRZ36045.1"/>
    </source>
</evidence>
<sequence length="90" mass="10616">MVHTYMEKLMKQKKVKARMTPSKSWTIHRLKRDEKRHAEGVEWQRCETFSEVHYSVKLLRKGVSELLRSKVNEAKKGENANDTMQITDGI</sequence>
<comment type="caution">
    <text evidence="1">The sequence shown here is derived from an EMBL/GenBank/DDBJ whole genome shotgun (WGS) entry which is preliminary data.</text>
</comment>
<dbReference type="Proteomes" id="UP000054826">
    <property type="component" value="Unassembled WGS sequence"/>
</dbReference>
<protein>
    <submittedName>
        <fullName evidence="1">Uncharacterized protein</fullName>
    </submittedName>
</protein>
<accession>A0A0V1JME7</accession>
<proteinExistence type="predicted"/>
<name>A0A0V1JME7_TRIPS</name>
<dbReference type="EMBL" id="JYDV01000080">
    <property type="protein sequence ID" value="KRZ36045.1"/>
    <property type="molecule type" value="Genomic_DNA"/>
</dbReference>
<dbReference type="AlphaFoldDB" id="A0A0V1JME7"/>